<evidence type="ECO:0000313" key="2">
    <source>
        <dbReference type="Proteomes" id="UP000182054"/>
    </source>
</evidence>
<accession>A0A1I0SP49</accession>
<organism evidence="1 2">
    <name type="scientific">Rhodococcoides kroppenstedtii</name>
    <dbReference type="NCBI Taxonomy" id="293050"/>
    <lineage>
        <taxon>Bacteria</taxon>
        <taxon>Bacillati</taxon>
        <taxon>Actinomycetota</taxon>
        <taxon>Actinomycetes</taxon>
        <taxon>Mycobacteriales</taxon>
        <taxon>Nocardiaceae</taxon>
        <taxon>Rhodococcoides</taxon>
    </lineage>
</organism>
<name>A0A1I0SP49_9NOCA</name>
<dbReference type="Proteomes" id="UP000182054">
    <property type="component" value="Unassembled WGS sequence"/>
</dbReference>
<gene>
    <name evidence="1" type="ORF">SAMN05444374_10254</name>
</gene>
<reference evidence="1 2" key="1">
    <citation type="submission" date="2016-10" db="EMBL/GenBank/DDBJ databases">
        <authorList>
            <person name="de Groot N.N."/>
        </authorList>
    </citation>
    <scope>NUCLEOTIDE SEQUENCE [LARGE SCALE GENOMIC DNA]</scope>
    <source>
        <strain evidence="1 2">DSM 44908</strain>
    </source>
</reference>
<evidence type="ECO:0000313" key="1">
    <source>
        <dbReference type="EMBL" id="SFA41290.1"/>
    </source>
</evidence>
<proteinExistence type="predicted"/>
<protein>
    <submittedName>
        <fullName evidence="1">Uncharacterized protein</fullName>
    </submittedName>
</protein>
<dbReference type="EMBL" id="FOJN01000002">
    <property type="protein sequence ID" value="SFA41290.1"/>
    <property type="molecule type" value="Genomic_DNA"/>
</dbReference>
<sequence>MIRNKSHSYDVPEHANRINSIFETIEDLLAEAQSLGCSNQRFQLSLRHWLGKFSRERRMK</sequence>
<dbReference type="AlphaFoldDB" id="A0A1I0SP49"/>